<dbReference type="AlphaFoldDB" id="A0A9W4TBC0"/>
<feature type="non-terminal residue" evidence="1">
    <location>
        <position position="47"/>
    </location>
</feature>
<reference evidence="1" key="1">
    <citation type="submission" date="2022-08" db="EMBL/GenBank/DDBJ databases">
        <authorList>
            <person name="Kallberg Y."/>
            <person name="Tangrot J."/>
            <person name="Rosling A."/>
        </authorList>
    </citation>
    <scope>NUCLEOTIDE SEQUENCE</scope>
    <source>
        <strain evidence="1">Wild A</strain>
    </source>
</reference>
<accession>A0A9W4TBC0</accession>
<feature type="non-terminal residue" evidence="1">
    <location>
        <position position="1"/>
    </location>
</feature>
<gene>
    <name evidence="1" type="ORF">FWILDA_LOCUS18971</name>
</gene>
<evidence type="ECO:0000313" key="2">
    <source>
        <dbReference type="Proteomes" id="UP001153678"/>
    </source>
</evidence>
<proteinExistence type="predicted"/>
<keyword evidence="2" id="KW-1185">Reference proteome</keyword>
<organism evidence="1 2">
    <name type="scientific">Funneliformis geosporum</name>
    <dbReference type="NCBI Taxonomy" id="1117311"/>
    <lineage>
        <taxon>Eukaryota</taxon>
        <taxon>Fungi</taxon>
        <taxon>Fungi incertae sedis</taxon>
        <taxon>Mucoromycota</taxon>
        <taxon>Glomeromycotina</taxon>
        <taxon>Glomeromycetes</taxon>
        <taxon>Glomerales</taxon>
        <taxon>Glomeraceae</taxon>
        <taxon>Funneliformis</taxon>
    </lineage>
</organism>
<dbReference type="EMBL" id="CAMKVN010020678">
    <property type="protein sequence ID" value="CAI2199232.1"/>
    <property type="molecule type" value="Genomic_DNA"/>
</dbReference>
<comment type="caution">
    <text evidence="1">The sequence shown here is derived from an EMBL/GenBank/DDBJ whole genome shotgun (WGS) entry which is preliminary data.</text>
</comment>
<dbReference type="Proteomes" id="UP001153678">
    <property type="component" value="Unassembled WGS sequence"/>
</dbReference>
<sequence>KDAEIYSSQEYTIWDESDGATIESLSEYGTTKWKDLATSYVNKTLKH</sequence>
<protein>
    <submittedName>
        <fullName evidence="1">1071_t:CDS:1</fullName>
    </submittedName>
</protein>
<evidence type="ECO:0000313" key="1">
    <source>
        <dbReference type="EMBL" id="CAI2199232.1"/>
    </source>
</evidence>
<name>A0A9W4TBC0_9GLOM</name>